<name>A0A2A4B2H4_9SPHN</name>
<protein>
    <submittedName>
        <fullName evidence="5">MarR family transcriptional regulator</fullName>
    </submittedName>
</protein>
<keyword evidence="2" id="KW-0238">DNA-binding</keyword>
<evidence type="ECO:0000256" key="2">
    <source>
        <dbReference type="ARBA" id="ARBA00023125"/>
    </source>
</evidence>
<proteinExistence type="predicted"/>
<accession>A0A2A4B2H4</accession>
<dbReference type="OrthoDB" id="582199at2"/>
<dbReference type="InterPro" id="IPR036390">
    <property type="entry name" value="WH_DNA-bd_sf"/>
</dbReference>
<reference evidence="5 6" key="1">
    <citation type="submission" date="2017-09" db="EMBL/GenBank/DDBJ databases">
        <title>Sphingomonas spermidinifaciens 9NM-10, whole genome shotgun sequence.</title>
        <authorList>
            <person name="Feng G."/>
            <person name="Zhu H."/>
        </authorList>
    </citation>
    <scope>NUCLEOTIDE SEQUENCE [LARGE SCALE GENOMIC DNA]</scope>
    <source>
        <strain evidence="5 6">9NM-10</strain>
    </source>
</reference>
<dbReference type="PROSITE" id="PS50995">
    <property type="entry name" value="HTH_MARR_2"/>
    <property type="match status" value="1"/>
</dbReference>
<sequence>MKYRSDDIARLLAGTYMRVHRRIDAAMAAEGASLARTKMLLLIEKGAGAARAADLAAYLGQAPRTVTEALDGLERDGLIARTADPADRRVKRLAITDEGRRAIAATEPLRQRLTGELFAPLSAAECEALGATLAKLIDALDEDPSCSAFRS</sequence>
<dbReference type="SMART" id="SM00347">
    <property type="entry name" value="HTH_MARR"/>
    <property type="match status" value="1"/>
</dbReference>
<dbReference type="RefSeq" id="WP_096343520.1">
    <property type="nucleotide sequence ID" value="NZ_NWMW01000002.1"/>
</dbReference>
<dbReference type="PANTHER" id="PTHR33164">
    <property type="entry name" value="TRANSCRIPTIONAL REGULATOR, MARR FAMILY"/>
    <property type="match status" value="1"/>
</dbReference>
<evidence type="ECO:0000313" key="5">
    <source>
        <dbReference type="EMBL" id="PCD02142.1"/>
    </source>
</evidence>
<organism evidence="5 6">
    <name type="scientific">Sphingomonas spermidinifaciens</name>
    <dbReference type="NCBI Taxonomy" id="1141889"/>
    <lineage>
        <taxon>Bacteria</taxon>
        <taxon>Pseudomonadati</taxon>
        <taxon>Pseudomonadota</taxon>
        <taxon>Alphaproteobacteria</taxon>
        <taxon>Sphingomonadales</taxon>
        <taxon>Sphingomonadaceae</taxon>
        <taxon>Sphingomonas</taxon>
    </lineage>
</organism>
<keyword evidence="6" id="KW-1185">Reference proteome</keyword>
<dbReference type="PRINTS" id="PR00598">
    <property type="entry name" value="HTHMARR"/>
</dbReference>
<dbReference type="AlphaFoldDB" id="A0A2A4B2H4"/>
<dbReference type="Pfam" id="PF01047">
    <property type="entry name" value="MarR"/>
    <property type="match status" value="1"/>
</dbReference>
<dbReference type="InterPro" id="IPR039422">
    <property type="entry name" value="MarR/SlyA-like"/>
</dbReference>
<keyword evidence="3" id="KW-0804">Transcription</keyword>
<evidence type="ECO:0000259" key="4">
    <source>
        <dbReference type="PROSITE" id="PS50995"/>
    </source>
</evidence>
<feature type="domain" description="HTH marR-type" evidence="4">
    <location>
        <begin position="5"/>
        <end position="138"/>
    </location>
</feature>
<evidence type="ECO:0000256" key="3">
    <source>
        <dbReference type="ARBA" id="ARBA00023163"/>
    </source>
</evidence>
<evidence type="ECO:0000256" key="1">
    <source>
        <dbReference type="ARBA" id="ARBA00023015"/>
    </source>
</evidence>
<dbReference type="Proteomes" id="UP000218366">
    <property type="component" value="Unassembled WGS sequence"/>
</dbReference>
<keyword evidence="1" id="KW-0805">Transcription regulation</keyword>
<dbReference type="GO" id="GO:0003700">
    <property type="term" value="F:DNA-binding transcription factor activity"/>
    <property type="evidence" value="ECO:0007669"/>
    <property type="project" value="InterPro"/>
</dbReference>
<dbReference type="GO" id="GO:0006950">
    <property type="term" value="P:response to stress"/>
    <property type="evidence" value="ECO:0007669"/>
    <property type="project" value="TreeGrafter"/>
</dbReference>
<dbReference type="InterPro" id="IPR036388">
    <property type="entry name" value="WH-like_DNA-bd_sf"/>
</dbReference>
<dbReference type="EMBL" id="NWMW01000002">
    <property type="protein sequence ID" value="PCD02142.1"/>
    <property type="molecule type" value="Genomic_DNA"/>
</dbReference>
<dbReference type="PROSITE" id="PS01117">
    <property type="entry name" value="HTH_MARR_1"/>
    <property type="match status" value="1"/>
</dbReference>
<dbReference type="Gene3D" id="1.10.10.10">
    <property type="entry name" value="Winged helix-like DNA-binding domain superfamily/Winged helix DNA-binding domain"/>
    <property type="match status" value="1"/>
</dbReference>
<dbReference type="PANTHER" id="PTHR33164:SF43">
    <property type="entry name" value="HTH-TYPE TRANSCRIPTIONAL REPRESSOR YETL"/>
    <property type="match status" value="1"/>
</dbReference>
<comment type="caution">
    <text evidence="5">The sequence shown here is derived from an EMBL/GenBank/DDBJ whole genome shotgun (WGS) entry which is preliminary data.</text>
</comment>
<dbReference type="InterPro" id="IPR000835">
    <property type="entry name" value="HTH_MarR-typ"/>
</dbReference>
<dbReference type="InterPro" id="IPR023187">
    <property type="entry name" value="Tscrpt_reg_MarR-type_CS"/>
</dbReference>
<evidence type="ECO:0000313" key="6">
    <source>
        <dbReference type="Proteomes" id="UP000218366"/>
    </source>
</evidence>
<dbReference type="SUPFAM" id="SSF46785">
    <property type="entry name" value="Winged helix' DNA-binding domain"/>
    <property type="match status" value="1"/>
</dbReference>
<dbReference type="GO" id="GO:0003677">
    <property type="term" value="F:DNA binding"/>
    <property type="evidence" value="ECO:0007669"/>
    <property type="project" value="UniProtKB-KW"/>
</dbReference>
<gene>
    <name evidence="5" type="ORF">COC42_11765</name>
</gene>